<dbReference type="InterPro" id="IPR019734">
    <property type="entry name" value="TPR_rpt"/>
</dbReference>
<name>A0A6P1ZII3_9BACT</name>
<dbReference type="InterPro" id="IPR011990">
    <property type="entry name" value="TPR-like_helical_dom_sf"/>
</dbReference>
<dbReference type="SUPFAM" id="SSF48452">
    <property type="entry name" value="TPR-like"/>
    <property type="match status" value="1"/>
</dbReference>
<evidence type="ECO:0000256" key="5">
    <source>
        <dbReference type="SAM" id="Phobius"/>
    </source>
</evidence>
<evidence type="ECO:0000313" key="6">
    <source>
        <dbReference type="EMBL" id="TVM33159.1"/>
    </source>
</evidence>
<gene>
    <name evidence="6" type="ORF">DQK91_13475</name>
</gene>
<keyword evidence="5" id="KW-0472">Membrane</keyword>
<comment type="caution">
    <text evidence="6">The sequence shown here is derived from an EMBL/GenBank/DDBJ whole genome shotgun (WGS) entry which is preliminary data.</text>
</comment>
<accession>A0A6P1ZII3</accession>
<dbReference type="EMBL" id="QMIF01000008">
    <property type="protein sequence ID" value="TVM33159.1"/>
    <property type="molecule type" value="Genomic_DNA"/>
</dbReference>
<evidence type="ECO:0000256" key="4">
    <source>
        <dbReference type="SAM" id="MobiDB-lite"/>
    </source>
</evidence>
<proteinExistence type="predicted"/>
<keyword evidence="2 3" id="KW-0802">TPR repeat</keyword>
<reference evidence="6 7" key="1">
    <citation type="submission" date="2018-06" db="EMBL/GenBank/DDBJ databases">
        <title>Complete genome of Desulfovibrio marinus P48SEP.</title>
        <authorList>
            <person name="Crispim J.S."/>
            <person name="Vidigal P.M.P."/>
            <person name="Silva L.C.F."/>
            <person name="Araujo L.C."/>
            <person name="Laguardia C.N."/>
            <person name="Dias R.S."/>
            <person name="Sousa M.P."/>
            <person name="Paula S.O."/>
            <person name="Silva C."/>
        </authorList>
    </citation>
    <scope>NUCLEOTIDE SEQUENCE [LARGE SCALE GENOMIC DNA]</scope>
    <source>
        <strain evidence="6 7">P48SEP</strain>
    </source>
</reference>
<dbReference type="PROSITE" id="PS50005">
    <property type="entry name" value="TPR"/>
    <property type="match status" value="1"/>
</dbReference>
<protein>
    <submittedName>
        <fullName evidence="6">Uncharacterized protein</fullName>
    </submittedName>
</protein>
<feature type="transmembrane region" description="Helical" evidence="5">
    <location>
        <begin position="328"/>
        <end position="347"/>
    </location>
</feature>
<evidence type="ECO:0000256" key="3">
    <source>
        <dbReference type="PROSITE-ProRule" id="PRU00339"/>
    </source>
</evidence>
<dbReference type="OrthoDB" id="127293at2"/>
<keyword evidence="5" id="KW-0812">Transmembrane</keyword>
<dbReference type="SMART" id="SM00028">
    <property type="entry name" value="TPR"/>
    <property type="match status" value="3"/>
</dbReference>
<feature type="transmembrane region" description="Helical" evidence="5">
    <location>
        <begin position="297"/>
        <end position="316"/>
    </location>
</feature>
<feature type="transmembrane region" description="Helical" evidence="5">
    <location>
        <begin position="227"/>
        <end position="247"/>
    </location>
</feature>
<feature type="transmembrane region" description="Helical" evidence="5">
    <location>
        <begin position="100"/>
        <end position="118"/>
    </location>
</feature>
<keyword evidence="1" id="KW-0677">Repeat</keyword>
<organism evidence="6 7">
    <name type="scientific">Oceanidesulfovibrio marinus</name>
    <dbReference type="NCBI Taxonomy" id="370038"/>
    <lineage>
        <taxon>Bacteria</taxon>
        <taxon>Pseudomonadati</taxon>
        <taxon>Thermodesulfobacteriota</taxon>
        <taxon>Desulfovibrionia</taxon>
        <taxon>Desulfovibrionales</taxon>
        <taxon>Desulfovibrionaceae</taxon>
        <taxon>Oceanidesulfovibrio</taxon>
    </lineage>
</organism>
<sequence length="562" mass="62349">MIYSSSSHTPAQRLILISLALVLLAIAAHGGCIFNDFIGYDDGLYVTDNVQVRGGLSAPGVAWAFSTSKGGNWNPVTWLSHMAVVELAGLAHLPHHLANLALHCGNAILLFLALAGLTGATWRSAMAAAIFAVHPIHVESVAWVAERKDVLSMTFALAAIIAHTRSITKPDHSRRNRIWALVFLALGLMAKPMLVTLPILLLLFDYWPLRRTAATVSLSGSWKENAHLLYEKLPMFLLVGIFCVIALSSQSKALAPLDEWSVWQRVGNVLTSYVAYLGKLVWPHPLTPLYPLRKSIALWKAVSSGLILLLATWLIYRARRVAPYLLMGWLWYLAAMLPVVGIVQIGVQSMADRYAYLPFIGLYIAAVWGVHQLLFRSCASIWCQVLAGVLCLSILSACVFLSRLQTTLWHDTETLFAYTVEKTRNNYTAHRILGKYYLEHGDTHQALLHYQKQLDIRPNDPESYWYVASAYLARDDFQLAAQVLRGGLSKHEDSALLHKYLAFSLYKLGIIDEALQEFEAAHALALDDRETINNIQQLKKILSNSTNGTGRDGNSTDQNGGP</sequence>
<dbReference type="PANTHER" id="PTHR44227:SF3">
    <property type="entry name" value="PROTEIN O-MANNOSYL-TRANSFERASE TMTC4"/>
    <property type="match status" value="1"/>
</dbReference>
<dbReference type="RefSeq" id="WP_144305889.1">
    <property type="nucleotide sequence ID" value="NZ_QMIF01000008.1"/>
</dbReference>
<dbReference type="Gene3D" id="1.25.40.10">
    <property type="entry name" value="Tetratricopeptide repeat domain"/>
    <property type="match status" value="1"/>
</dbReference>
<feature type="repeat" description="TPR" evidence="3">
    <location>
        <begin position="427"/>
        <end position="460"/>
    </location>
</feature>
<dbReference type="Proteomes" id="UP000434052">
    <property type="component" value="Unassembled WGS sequence"/>
</dbReference>
<feature type="region of interest" description="Disordered" evidence="4">
    <location>
        <begin position="543"/>
        <end position="562"/>
    </location>
</feature>
<dbReference type="PANTHER" id="PTHR44227">
    <property type="match status" value="1"/>
</dbReference>
<feature type="transmembrane region" description="Helical" evidence="5">
    <location>
        <begin position="354"/>
        <end position="373"/>
    </location>
</feature>
<keyword evidence="5" id="KW-1133">Transmembrane helix</keyword>
<evidence type="ECO:0000256" key="2">
    <source>
        <dbReference type="ARBA" id="ARBA00022803"/>
    </source>
</evidence>
<feature type="transmembrane region" description="Helical" evidence="5">
    <location>
        <begin position="379"/>
        <end position="401"/>
    </location>
</feature>
<dbReference type="InterPro" id="IPR052346">
    <property type="entry name" value="O-mannosyl-transferase_TMTC"/>
</dbReference>
<dbReference type="AlphaFoldDB" id="A0A6P1ZII3"/>
<feature type="transmembrane region" description="Helical" evidence="5">
    <location>
        <begin position="179"/>
        <end position="207"/>
    </location>
</feature>
<evidence type="ECO:0000313" key="7">
    <source>
        <dbReference type="Proteomes" id="UP000434052"/>
    </source>
</evidence>
<evidence type="ECO:0000256" key="1">
    <source>
        <dbReference type="ARBA" id="ARBA00022737"/>
    </source>
</evidence>